<feature type="region of interest" description="Disordered" evidence="1">
    <location>
        <begin position="114"/>
        <end position="133"/>
    </location>
</feature>
<dbReference type="Proteomes" id="UP001160148">
    <property type="component" value="Unassembled WGS sequence"/>
</dbReference>
<dbReference type="InterPro" id="IPR000477">
    <property type="entry name" value="RT_dom"/>
</dbReference>
<protein>
    <recommendedName>
        <fullName evidence="2">Reverse transcriptase domain-containing protein</fullName>
    </recommendedName>
</protein>
<proteinExistence type="predicted"/>
<keyword evidence="4" id="KW-1185">Reference proteome</keyword>
<sequence>MDDGGSSLGISDGPLLWNVFYDSLMSLDLLQGVHIVCFANDVAIVATGHTTRLLEIAMNDYLAMVAGWMDSHGLTISSSKSTAVMLTTKLGYVKPTFLYRDVQIELCEHRTCPGESPGSRKARLVVATPPDRT</sequence>
<evidence type="ECO:0000313" key="4">
    <source>
        <dbReference type="Proteomes" id="UP001160148"/>
    </source>
</evidence>
<evidence type="ECO:0000256" key="1">
    <source>
        <dbReference type="SAM" id="MobiDB-lite"/>
    </source>
</evidence>
<feature type="domain" description="Reverse transcriptase" evidence="2">
    <location>
        <begin position="1"/>
        <end position="104"/>
    </location>
</feature>
<reference evidence="3 4" key="1">
    <citation type="submission" date="2023-01" db="EMBL/GenBank/DDBJ databases">
        <authorList>
            <person name="Whitehead M."/>
        </authorList>
    </citation>
    <scope>NUCLEOTIDE SEQUENCE [LARGE SCALE GENOMIC DNA]</scope>
</reference>
<evidence type="ECO:0000313" key="3">
    <source>
        <dbReference type="EMBL" id="CAI6371231.1"/>
    </source>
</evidence>
<accession>A0AAV0XVK8</accession>
<comment type="caution">
    <text evidence="3">The sequence shown here is derived from an EMBL/GenBank/DDBJ whole genome shotgun (WGS) entry which is preliminary data.</text>
</comment>
<dbReference type="PROSITE" id="PS50878">
    <property type="entry name" value="RT_POL"/>
    <property type="match status" value="1"/>
</dbReference>
<evidence type="ECO:0000259" key="2">
    <source>
        <dbReference type="PROSITE" id="PS50878"/>
    </source>
</evidence>
<dbReference type="Pfam" id="PF00078">
    <property type="entry name" value="RVT_1"/>
    <property type="match status" value="1"/>
</dbReference>
<gene>
    <name evidence="3" type="ORF">MEUPH1_LOCUS25260</name>
</gene>
<name>A0AAV0XVK8_9HEMI</name>
<dbReference type="AlphaFoldDB" id="A0AAV0XVK8"/>
<dbReference type="EMBL" id="CARXXK010000827">
    <property type="protein sequence ID" value="CAI6371231.1"/>
    <property type="molecule type" value="Genomic_DNA"/>
</dbReference>
<organism evidence="3 4">
    <name type="scientific">Macrosiphum euphorbiae</name>
    <name type="common">potato aphid</name>
    <dbReference type="NCBI Taxonomy" id="13131"/>
    <lineage>
        <taxon>Eukaryota</taxon>
        <taxon>Metazoa</taxon>
        <taxon>Ecdysozoa</taxon>
        <taxon>Arthropoda</taxon>
        <taxon>Hexapoda</taxon>
        <taxon>Insecta</taxon>
        <taxon>Pterygota</taxon>
        <taxon>Neoptera</taxon>
        <taxon>Paraneoptera</taxon>
        <taxon>Hemiptera</taxon>
        <taxon>Sternorrhyncha</taxon>
        <taxon>Aphidomorpha</taxon>
        <taxon>Aphidoidea</taxon>
        <taxon>Aphididae</taxon>
        <taxon>Macrosiphini</taxon>
        <taxon>Macrosiphum</taxon>
    </lineage>
</organism>